<name>A0A0F7L7H0_9VIRU</name>
<sequence length="73" mass="8095">METVISTVVALCMFVAGELTEHRIQPAMSDCLKGKRVAERDANNNIEYKCGKVKAELEENIDGSKAIKKIVKE</sequence>
<organism evidence="1">
    <name type="scientific">uncultured marine virus</name>
    <dbReference type="NCBI Taxonomy" id="186617"/>
    <lineage>
        <taxon>Viruses</taxon>
        <taxon>environmental samples</taxon>
    </lineage>
</organism>
<accession>A0A0F7L7H0</accession>
<reference evidence="1" key="2">
    <citation type="submission" date="2015-03" db="EMBL/GenBank/DDBJ databases">
        <authorList>
            <person name="Chow C.-E.T."/>
            <person name="Winget D.M."/>
            <person name="White R.A.III."/>
            <person name="Hallam S.J."/>
            <person name="Suttle C.A."/>
        </authorList>
    </citation>
    <scope>NUCLEOTIDE SEQUENCE</scope>
    <source>
        <strain evidence="1">Oxic1_9</strain>
    </source>
</reference>
<dbReference type="EMBL" id="KR029604">
    <property type="protein sequence ID" value="AKH48529.1"/>
    <property type="molecule type" value="Genomic_DNA"/>
</dbReference>
<protein>
    <submittedName>
        <fullName evidence="1">Uncharacterized protein</fullName>
    </submittedName>
</protein>
<reference evidence="1" key="1">
    <citation type="journal article" date="2015" name="Front. Microbiol.">
        <title>Combining genomic sequencing methods to explore viral diversity and reveal potential virus-host interactions.</title>
        <authorList>
            <person name="Chow C.E."/>
            <person name="Winget D.M."/>
            <person name="White R.A.III."/>
            <person name="Hallam S.J."/>
            <person name="Suttle C.A."/>
        </authorList>
    </citation>
    <scope>NUCLEOTIDE SEQUENCE</scope>
    <source>
        <strain evidence="1">Oxic1_9</strain>
    </source>
</reference>
<evidence type="ECO:0000313" key="1">
    <source>
        <dbReference type="EMBL" id="AKH48529.1"/>
    </source>
</evidence>
<proteinExistence type="predicted"/>